<feature type="signal peptide" evidence="1">
    <location>
        <begin position="1"/>
        <end position="19"/>
    </location>
</feature>
<dbReference type="KEGG" id="gtt:GUITHDRAFT_150712"/>
<dbReference type="InterPro" id="IPR050600">
    <property type="entry name" value="SETD3_SETD6_MTase"/>
</dbReference>
<keyword evidence="1" id="KW-0732">Signal</keyword>
<dbReference type="GeneID" id="17308877"/>
<dbReference type="AlphaFoldDB" id="L1JUV3"/>
<dbReference type="SUPFAM" id="SSF82199">
    <property type="entry name" value="SET domain"/>
    <property type="match status" value="1"/>
</dbReference>
<dbReference type="EnsemblProtists" id="EKX52182">
    <property type="protein sequence ID" value="EKX52182"/>
    <property type="gene ID" value="GUITHDRAFT_150712"/>
</dbReference>
<name>L1JUV3_GUITC</name>
<dbReference type="Proteomes" id="UP000011087">
    <property type="component" value="Unassembled WGS sequence"/>
</dbReference>
<keyword evidence="4" id="KW-1185">Reference proteome</keyword>
<feature type="non-terminal residue" evidence="2">
    <location>
        <position position="205"/>
    </location>
</feature>
<reference evidence="2 4" key="1">
    <citation type="journal article" date="2012" name="Nature">
        <title>Algal genomes reveal evolutionary mosaicism and the fate of nucleomorphs.</title>
        <authorList>
            <consortium name="DOE Joint Genome Institute"/>
            <person name="Curtis B.A."/>
            <person name="Tanifuji G."/>
            <person name="Burki F."/>
            <person name="Gruber A."/>
            <person name="Irimia M."/>
            <person name="Maruyama S."/>
            <person name="Arias M.C."/>
            <person name="Ball S.G."/>
            <person name="Gile G.H."/>
            <person name="Hirakawa Y."/>
            <person name="Hopkins J.F."/>
            <person name="Kuo A."/>
            <person name="Rensing S.A."/>
            <person name="Schmutz J."/>
            <person name="Symeonidi A."/>
            <person name="Elias M."/>
            <person name="Eveleigh R.J."/>
            <person name="Herman E.K."/>
            <person name="Klute M.J."/>
            <person name="Nakayama T."/>
            <person name="Obornik M."/>
            <person name="Reyes-Prieto A."/>
            <person name="Armbrust E.V."/>
            <person name="Aves S.J."/>
            <person name="Beiko R.G."/>
            <person name="Coutinho P."/>
            <person name="Dacks J.B."/>
            <person name="Durnford D.G."/>
            <person name="Fast N.M."/>
            <person name="Green B.R."/>
            <person name="Grisdale C.J."/>
            <person name="Hempel F."/>
            <person name="Henrissat B."/>
            <person name="Hoppner M.P."/>
            <person name="Ishida K."/>
            <person name="Kim E."/>
            <person name="Koreny L."/>
            <person name="Kroth P.G."/>
            <person name="Liu Y."/>
            <person name="Malik S.B."/>
            <person name="Maier U.G."/>
            <person name="McRose D."/>
            <person name="Mock T."/>
            <person name="Neilson J.A."/>
            <person name="Onodera N.T."/>
            <person name="Poole A.M."/>
            <person name="Pritham E.J."/>
            <person name="Richards T.A."/>
            <person name="Rocap G."/>
            <person name="Roy S.W."/>
            <person name="Sarai C."/>
            <person name="Schaack S."/>
            <person name="Shirato S."/>
            <person name="Slamovits C.H."/>
            <person name="Spencer D.F."/>
            <person name="Suzuki S."/>
            <person name="Worden A.Z."/>
            <person name="Zauner S."/>
            <person name="Barry K."/>
            <person name="Bell C."/>
            <person name="Bharti A.K."/>
            <person name="Crow J.A."/>
            <person name="Grimwood J."/>
            <person name="Kramer R."/>
            <person name="Lindquist E."/>
            <person name="Lucas S."/>
            <person name="Salamov A."/>
            <person name="McFadden G.I."/>
            <person name="Lane C.E."/>
            <person name="Keeling P.J."/>
            <person name="Gray M.W."/>
            <person name="Grigoriev I.V."/>
            <person name="Archibald J.M."/>
        </authorList>
    </citation>
    <scope>NUCLEOTIDE SEQUENCE</scope>
    <source>
        <strain evidence="2 4">CCMP2712</strain>
    </source>
</reference>
<gene>
    <name evidence="2" type="ORF">GUITHDRAFT_150712</name>
</gene>
<dbReference type="EMBL" id="JH992973">
    <property type="protein sequence ID" value="EKX52182.1"/>
    <property type="molecule type" value="Genomic_DNA"/>
</dbReference>
<protein>
    <submittedName>
        <fullName evidence="2 3">Uncharacterized protein</fullName>
    </submittedName>
</protein>
<organism evidence="2">
    <name type="scientific">Guillardia theta (strain CCMP2712)</name>
    <name type="common">Cryptophyte</name>
    <dbReference type="NCBI Taxonomy" id="905079"/>
    <lineage>
        <taxon>Eukaryota</taxon>
        <taxon>Cryptophyceae</taxon>
        <taxon>Pyrenomonadales</taxon>
        <taxon>Geminigeraceae</taxon>
        <taxon>Guillardia</taxon>
    </lineage>
</organism>
<evidence type="ECO:0000313" key="2">
    <source>
        <dbReference type="EMBL" id="EKX52182.1"/>
    </source>
</evidence>
<dbReference type="Gene3D" id="3.90.1410.10">
    <property type="entry name" value="set domain protein methyltransferase, domain 1"/>
    <property type="match status" value="1"/>
</dbReference>
<dbReference type="OrthoDB" id="441812at2759"/>
<reference evidence="4" key="2">
    <citation type="submission" date="2012-11" db="EMBL/GenBank/DDBJ databases">
        <authorList>
            <person name="Kuo A."/>
            <person name="Curtis B.A."/>
            <person name="Tanifuji G."/>
            <person name="Burki F."/>
            <person name="Gruber A."/>
            <person name="Irimia M."/>
            <person name="Maruyama S."/>
            <person name="Arias M.C."/>
            <person name="Ball S.G."/>
            <person name="Gile G.H."/>
            <person name="Hirakawa Y."/>
            <person name="Hopkins J.F."/>
            <person name="Rensing S.A."/>
            <person name="Schmutz J."/>
            <person name="Symeonidi A."/>
            <person name="Elias M."/>
            <person name="Eveleigh R.J."/>
            <person name="Herman E.K."/>
            <person name="Klute M.J."/>
            <person name="Nakayama T."/>
            <person name="Obornik M."/>
            <person name="Reyes-Prieto A."/>
            <person name="Armbrust E.V."/>
            <person name="Aves S.J."/>
            <person name="Beiko R.G."/>
            <person name="Coutinho P."/>
            <person name="Dacks J.B."/>
            <person name="Durnford D.G."/>
            <person name="Fast N.M."/>
            <person name="Green B.R."/>
            <person name="Grisdale C."/>
            <person name="Hempe F."/>
            <person name="Henrissat B."/>
            <person name="Hoppner M.P."/>
            <person name="Ishida K.-I."/>
            <person name="Kim E."/>
            <person name="Koreny L."/>
            <person name="Kroth P.G."/>
            <person name="Liu Y."/>
            <person name="Malik S.-B."/>
            <person name="Maier U.G."/>
            <person name="McRose D."/>
            <person name="Mock T."/>
            <person name="Neilson J.A."/>
            <person name="Onodera N.T."/>
            <person name="Poole A.M."/>
            <person name="Pritham E.J."/>
            <person name="Richards T.A."/>
            <person name="Rocap G."/>
            <person name="Roy S.W."/>
            <person name="Sarai C."/>
            <person name="Schaack S."/>
            <person name="Shirato S."/>
            <person name="Slamovits C.H."/>
            <person name="Spencer D.F."/>
            <person name="Suzuki S."/>
            <person name="Worden A.Z."/>
            <person name="Zauner S."/>
            <person name="Barry K."/>
            <person name="Bell C."/>
            <person name="Bharti A.K."/>
            <person name="Crow J.A."/>
            <person name="Grimwood J."/>
            <person name="Kramer R."/>
            <person name="Lindquist E."/>
            <person name="Lucas S."/>
            <person name="Salamov A."/>
            <person name="McFadden G.I."/>
            <person name="Lane C.E."/>
            <person name="Keeling P.J."/>
            <person name="Gray M.W."/>
            <person name="Grigoriev I.V."/>
            <person name="Archibald J.M."/>
        </authorList>
    </citation>
    <scope>NUCLEOTIDE SEQUENCE</scope>
    <source>
        <strain evidence="4">CCMP2712</strain>
    </source>
</reference>
<dbReference type="GO" id="GO:0016279">
    <property type="term" value="F:protein-lysine N-methyltransferase activity"/>
    <property type="evidence" value="ECO:0007669"/>
    <property type="project" value="TreeGrafter"/>
</dbReference>
<evidence type="ECO:0000256" key="1">
    <source>
        <dbReference type="SAM" id="SignalP"/>
    </source>
</evidence>
<evidence type="ECO:0000313" key="4">
    <source>
        <dbReference type="Proteomes" id="UP000011087"/>
    </source>
</evidence>
<sequence>MARLLPLLLLLQLACPCLAFLLSSPTRLPHLSPAASSSRLVRYGRKERGLALRPALTVCASSDGLLSWASENGAKLTCAVGPGGMTLTQDVKSNSVVCSIPSKLFLSRSTTRAAFGSMADKLDVRTAMALQILYEKSKKEESFWCEWLKVLPDRENLGTPCLWPEDDQNLLKGTSVFEEVEASKSLYSKAFESLSSSGWDSKIPT</sequence>
<dbReference type="HOGENOM" id="CLU_1340651_0_0_1"/>
<accession>L1JUV3</accession>
<proteinExistence type="predicted"/>
<dbReference type="PANTHER" id="PTHR13271:SF151">
    <property type="entry name" value="SET DOMAIN-CONTAINING PROTEIN 4"/>
    <property type="match status" value="1"/>
</dbReference>
<reference evidence="3" key="3">
    <citation type="submission" date="2016-03" db="UniProtKB">
        <authorList>
            <consortium name="EnsemblProtists"/>
        </authorList>
    </citation>
    <scope>IDENTIFICATION</scope>
</reference>
<dbReference type="PaxDb" id="55529-EKX52182"/>
<feature type="chain" id="PRO_5008771792" evidence="1">
    <location>
        <begin position="20"/>
        <end position="205"/>
    </location>
</feature>
<dbReference type="CDD" id="cd10527">
    <property type="entry name" value="SET_LSMT"/>
    <property type="match status" value="1"/>
</dbReference>
<dbReference type="InterPro" id="IPR046341">
    <property type="entry name" value="SET_dom_sf"/>
</dbReference>
<dbReference type="PANTHER" id="PTHR13271">
    <property type="entry name" value="UNCHARACTERIZED PUTATIVE METHYLTRANSFERASE"/>
    <property type="match status" value="1"/>
</dbReference>
<evidence type="ECO:0000313" key="3">
    <source>
        <dbReference type="EnsemblProtists" id="EKX52182"/>
    </source>
</evidence>
<dbReference type="RefSeq" id="XP_005839162.1">
    <property type="nucleotide sequence ID" value="XM_005839105.1"/>
</dbReference>